<feature type="active site" description="Schiff-base intermediate with substrate; via pyruvic acid" evidence="10">
    <location>
        <position position="65"/>
    </location>
</feature>
<dbReference type="AlphaFoldDB" id="A0A7Y2K1L1"/>
<proteinExistence type="inferred from homology"/>
<comment type="similarity">
    <text evidence="10">Belongs to the prokaryotic AdoMetDC family. Type 1 subfamily.</text>
</comment>
<evidence type="ECO:0000313" key="12">
    <source>
        <dbReference type="Proteomes" id="UP000533905"/>
    </source>
</evidence>
<feature type="modified residue" description="Pyruvic acid (Ser); by autocatalysis" evidence="10">
    <location>
        <position position="65"/>
    </location>
</feature>
<protein>
    <recommendedName>
        <fullName evidence="10">S-adenosylmethionine decarboxylase proenzyme</fullName>
        <shortName evidence="10">AdoMetDC</shortName>
        <shortName evidence="10">SAMDC</shortName>
        <ecNumber evidence="10">4.1.1.50</ecNumber>
    </recommendedName>
    <component>
        <recommendedName>
            <fullName evidence="10">S-adenosylmethionine decarboxylase beta chain</fullName>
        </recommendedName>
    </component>
    <component>
        <recommendedName>
            <fullName evidence="10">S-adenosylmethionine decarboxylase alpha chain</fullName>
        </recommendedName>
    </component>
</protein>
<dbReference type="Pfam" id="PF02675">
    <property type="entry name" value="AdoMet_dc"/>
    <property type="match status" value="1"/>
</dbReference>
<feature type="chain" id="PRO_5031668038" description="S-adenosylmethionine decarboxylase alpha chain" evidence="10">
    <location>
        <begin position="65"/>
        <end position="116"/>
    </location>
</feature>
<evidence type="ECO:0000256" key="8">
    <source>
        <dbReference type="ARBA" id="ARBA00023270"/>
    </source>
</evidence>
<dbReference type="Proteomes" id="UP000533905">
    <property type="component" value="Unassembled WGS sequence"/>
</dbReference>
<comment type="caution">
    <text evidence="11">The sequence shown here is derived from an EMBL/GenBank/DDBJ whole genome shotgun (WGS) entry which is preliminary data.</text>
</comment>
<feature type="site" description="Cleavage (non-hydrolytic); by autolysis" evidence="10">
    <location>
        <begin position="64"/>
        <end position="65"/>
    </location>
</feature>
<evidence type="ECO:0000256" key="5">
    <source>
        <dbReference type="ARBA" id="ARBA00023115"/>
    </source>
</evidence>
<comment type="cofactor">
    <cofactor evidence="10">
        <name>pyruvate</name>
        <dbReference type="ChEBI" id="CHEBI:15361"/>
    </cofactor>
    <text evidence="10">Binds 1 pyruvoyl group covalently per subunit.</text>
</comment>
<feature type="chain" id="PRO_5031668039" description="S-adenosylmethionine decarboxylase beta chain" evidence="10">
    <location>
        <begin position="1"/>
        <end position="64"/>
    </location>
</feature>
<evidence type="ECO:0000256" key="10">
    <source>
        <dbReference type="HAMAP-Rule" id="MF_00464"/>
    </source>
</evidence>
<organism evidence="11 12">
    <name type="scientific">Telluria aromaticivorans</name>
    <dbReference type="NCBI Taxonomy" id="2725995"/>
    <lineage>
        <taxon>Bacteria</taxon>
        <taxon>Pseudomonadati</taxon>
        <taxon>Pseudomonadota</taxon>
        <taxon>Betaproteobacteria</taxon>
        <taxon>Burkholderiales</taxon>
        <taxon>Oxalobacteraceae</taxon>
        <taxon>Telluria group</taxon>
        <taxon>Telluria</taxon>
    </lineage>
</organism>
<dbReference type="InterPro" id="IPR003826">
    <property type="entry name" value="AdoMetDC_fam_prok"/>
</dbReference>
<dbReference type="NCBIfam" id="TIGR03330">
    <property type="entry name" value="SAM_DCase_Bsu"/>
    <property type="match status" value="1"/>
</dbReference>
<dbReference type="PANTHER" id="PTHR33866">
    <property type="entry name" value="S-ADENOSYLMETHIONINE DECARBOXYLASE PROENZYME"/>
    <property type="match status" value="1"/>
</dbReference>
<dbReference type="UniPathway" id="UPA00331">
    <property type="reaction ID" value="UER00451"/>
</dbReference>
<gene>
    <name evidence="11" type="primary">speD</name>
    <name evidence="10" type="synonym">speH</name>
    <name evidence="11" type="ORF">HGB41_15715</name>
</gene>
<keyword evidence="5 10" id="KW-0620">Polyamine biosynthesis</keyword>
<evidence type="ECO:0000313" key="11">
    <source>
        <dbReference type="EMBL" id="NNG24438.1"/>
    </source>
</evidence>
<evidence type="ECO:0000256" key="7">
    <source>
        <dbReference type="ARBA" id="ARBA00023239"/>
    </source>
</evidence>
<keyword evidence="3 10" id="KW-0068">Autocatalytic cleavage</keyword>
<keyword evidence="9 10" id="KW-0670">Pyruvate</keyword>
<keyword evidence="4 10" id="KW-0745">Spermidine biosynthesis</keyword>
<comment type="subunit">
    <text evidence="10">Heterotetramer of two alpha and two beta chains arranged as a dimer of alpha/beta heterodimers.</text>
</comment>
<keyword evidence="2 10" id="KW-0210">Decarboxylase</keyword>
<feature type="active site" description="Proton donor; for catalytic activity" evidence="10">
    <location>
        <position position="85"/>
    </location>
</feature>
<reference evidence="11 12" key="1">
    <citation type="submission" date="2020-04" db="EMBL/GenBank/DDBJ databases">
        <title>Massilia sp. nov., a cold adapted bacteria isolated from Arctic soil.</title>
        <authorList>
            <person name="Son J."/>
            <person name="Ka J.-O."/>
        </authorList>
    </citation>
    <scope>NUCLEOTIDE SEQUENCE [LARGE SCALE GENOMIC DNA]</scope>
    <source>
        <strain evidence="11 12">ML15P13</strain>
    </source>
</reference>
<dbReference type="InterPro" id="IPR016067">
    <property type="entry name" value="S-AdoMet_deCO2ase_core"/>
</dbReference>
<dbReference type="PANTHER" id="PTHR33866:SF2">
    <property type="entry name" value="S-ADENOSYLMETHIONINE DECARBOXYLASE PROENZYME"/>
    <property type="match status" value="1"/>
</dbReference>
<keyword evidence="1 10" id="KW-0949">S-adenosyl-L-methionine</keyword>
<dbReference type="EMBL" id="JABAIV010000005">
    <property type="protein sequence ID" value="NNG24438.1"/>
    <property type="molecule type" value="Genomic_DNA"/>
</dbReference>
<dbReference type="EC" id="4.1.1.50" evidence="10"/>
<dbReference type="RefSeq" id="WP_171086077.1">
    <property type="nucleotide sequence ID" value="NZ_JABAIV010000005.1"/>
</dbReference>
<evidence type="ECO:0000256" key="6">
    <source>
        <dbReference type="ARBA" id="ARBA00023145"/>
    </source>
</evidence>
<sequence length="116" mass="11982">MHRPAGIHLLADLAGIDAALLVDPAALDALLREAALAAGARVLHSHFHTFGPGAGVTGVLLLAESHISIHTWPEHGFAAADVFMCGDAQPQRALDVIASALQPGSRSVQTIARGQL</sequence>
<dbReference type="Gene3D" id="3.30.360.110">
    <property type="entry name" value="S-adenosylmethionine decarboxylase domain"/>
    <property type="match status" value="1"/>
</dbReference>
<keyword evidence="6 10" id="KW-0865">Zymogen</keyword>
<dbReference type="Gene3D" id="3.30.160.750">
    <property type="match status" value="1"/>
</dbReference>
<comment type="pathway">
    <text evidence="10">Amine and polyamine biosynthesis; S-adenosylmethioninamine biosynthesis; S-adenosylmethioninamine from S-adenosyl-L-methionine: step 1/1.</text>
</comment>
<evidence type="ECO:0000256" key="2">
    <source>
        <dbReference type="ARBA" id="ARBA00022793"/>
    </source>
</evidence>
<evidence type="ECO:0000256" key="4">
    <source>
        <dbReference type="ARBA" id="ARBA00023066"/>
    </source>
</evidence>
<comment type="PTM">
    <text evidence="10">Is synthesized initially as an inactive proenzyme. Formation of the active enzyme involves a self-maturation process in which the active site pyruvoyl group is generated from an internal serine residue via an autocatalytic post-translational modification. Two non-identical subunits are generated from the proenzyme in this reaction, and the pyruvate is formed at the N-terminus of the alpha chain, which is derived from the carboxyl end of the proenzyme. The post-translation cleavage follows an unusual pathway, termed non-hydrolytic serinolysis, in which the side chain hydroxyl group of the serine supplies its oxygen atom to form the C-terminus of the beta chain, while the remainder of the serine residue undergoes an oxidative deamination to produce ammonia and the pyruvoyl group blocking the N-terminus of the alpha chain.</text>
</comment>
<dbReference type="SUPFAM" id="SSF56276">
    <property type="entry name" value="S-adenosylmethionine decarboxylase"/>
    <property type="match status" value="1"/>
</dbReference>
<keyword evidence="7 10" id="KW-0456">Lyase</keyword>
<keyword evidence="8 10" id="KW-0704">Schiff base</keyword>
<comment type="catalytic activity">
    <reaction evidence="10">
        <text>S-adenosyl-L-methionine + H(+) = S-adenosyl 3-(methylsulfanyl)propylamine + CO2</text>
        <dbReference type="Rhea" id="RHEA:15981"/>
        <dbReference type="ChEBI" id="CHEBI:15378"/>
        <dbReference type="ChEBI" id="CHEBI:16526"/>
        <dbReference type="ChEBI" id="CHEBI:57443"/>
        <dbReference type="ChEBI" id="CHEBI:59789"/>
        <dbReference type="EC" id="4.1.1.50"/>
    </reaction>
</comment>
<accession>A0A7Y2K1L1</accession>
<comment type="function">
    <text evidence="10">Catalyzes the decarboxylation of S-adenosylmethionine to S-adenosylmethioninamine (dcAdoMet), the propylamine donor required for the synthesis of the polyamines spermine and spermidine from the diamine putrescine.</text>
</comment>
<evidence type="ECO:0000256" key="3">
    <source>
        <dbReference type="ARBA" id="ARBA00022813"/>
    </source>
</evidence>
<keyword evidence="12" id="KW-1185">Reference proteome</keyword>
<evidence type="ECO:0000256" key="9">
    <source>
        <dbReference type="ARBA" id="ARBA00023317"/>
    </source>
</evidence>
<dbReference type="InterPro" id="IPR042286">
    <property type="entry name" value="AdoMetDC_C"/>
</dbReference>
<dbReference type="HAMAP" id="MF_00464">
    <property type="entry name" value="AdoMetDC_1"/>
    <property type="match status" value="1"/>
</dbReference>
<name>A0A7Y2K1L1_9BURK</name>
<dbReference type="InterPro" id="IPR042284">
    <property type="entry name" value="AdoMetDC_N"/>
</dbReference>
<dbReference type="GO" id="GO:0008295">
    <property type="term" value="P:spermidine biosynthetic process"/>
    <property type="evidence" value="ECO:0007669"/>
    <property type="project" value="UniProtKB-UniRule"/>
</dbReference>
<dbReference type="GO" id="GO:0005829">
    <property type="term" value="C:cytosol"/>
    <property type="evidence" value="ECO:0007669"/>
    <property type="project" value="TreeGrafter"/>
</dbReference>
<dbReference type="GO" id="GO:0004014">
    <property type="term" value="F:adenosylmethionine decarboxylase activity"/>
    <property type="evidence" value="ECO:0007669"/>
    <property type="project" value="UniProtKB-UniRule"/>
</dbReference>
<feature type="active site" description="Proton acceptor; for processing activity" evidence="10">
    <location>
        <position position="70"/>
    </location>
</feature>
<dbReference type="InterPro" id="IPR017716">
    <property type="entry name" value="S-AdoMet_deCOase_pro-enz"/>
</dbReference>
<evidence type="ECO:0000256" key="1">
    <source>
        <dbReference type="ARBA" id="ARBA00022691"/>
    </source>
</evidence>